<accession>A0A450RU82</accession>
<name>A0A450RU82_9GAMM</name>
<dbReference type="EMBL" id="CAADEW010000002">
    <property type="protein sequence ID" value="VFJ42650.1"/>
    <property type="molecule type" value="Genomic_DNA"/>
</dbReference>
<dbReference type="PANTHER" id="PTHR37477:SF1">
    <property type="entry name" value="COBALT-PRECORRIN-5A HYDROLASE"/>
    <property type="match status" value="1"/>
</dbReference>
<dbReference type="AlphaFoldDB" id="A0A450RU82"/>
<sequence length="151" mass="15465">MTIPRGKIIIGIGCDRGTPLSALEEALDRALAFAGRTRNAVAGLASIDKKSDEAGLLALSTQHSWPISFYSAAHLAKVPVPNPSETVRKHMGTPAVSEAAALLAAGMGAAETGATGTGVAGLILEKYKYRGNDGKHVTISIAGTEDNARAA</sequence>
<dbReference type="InterPro" id="IPR052553">
    <property type="entry name" value="CbiG_hydrolase"/>
</dbReference>
<evidence type="ECO:0000313" key="3">
    <source>
        <dbReference type="EMBL" id="VFJ56848.1"/>
    </source>
</evidence>
<dbReference type="GO" id="GO:0009236">
    <property type="term" value="P:cobalamin biosynthetic process"/>
    <property type="evidence" value="ECO:0007669"/>
    <property type="project" value="InterPro"/>
</dbReference>
<dbReference type="Pfam" id="PF01890">
    <property type="entry name" value="CbiG_C"/>
    <property type="match status" value="1"/>
</dbReference>
<dbReference type="SUPFAM" id="SSF159664">
    <property type="entry name" value="CobE/GbiG C-terminal domain-like"/>
    <property type="match status" value="1"/>
</dbReference>
<reference evidence="2" key="1">
    <citation type="submission" date="2019-02" db="EMBL/GenBank/DDBJ databases">
        <authorList>
            <person name="Gruber-Vodicka R. H."/>
            <person name="Seah K. B. B."/>
        </authorList>
    </citation>
    <scope>NUCLEOTIDE SEQUENCE</scope>
    <source>
        <strain evidence="3">BECK_BZ106</strain>
        <strain evidence="2">BECK_BZ15</strain>
    </source>
</reference>
<organism evidence="2">
    <name type="scientific">Candidatus Kentrum sp. FW</name>
    <dbReference type="NCBI Taxonomy" id="2126338"/>
    <lineage>
        <taxon>Bacteria</taxon>
        <taxon>Pseudomonadati</taxon>
        <taxon>Pseudomonadota</taxon>
        <taxon>Gammaproteobacteria</taxon>
        <taxon>Candidatus Kentrum</taxon>
    </lineage>
</organism>
<evidence type="ECO:0000259" key="1">
    <source>
        <dbReference type="Pfam" id="PF01890"/>
    </source>
</evidence>
<dbReference type="Gene3D" id="3.30.420.180">
    <property type="entry name" value="CobE/GbiG C-terminal domain"/>
    <property type="match status" value="1"/>
</dbReference>
<dbReference type="InterPro" id="IPR002750">
    <property type="entry name" value="CobE/GbiG_C"/>
</dbReference>
<protein>
    <submittedName>
        <fullName evidence="2">Cobalt-precorrin 5A hydrolase</fullName>
    </submittedName>
</protein>
<feature type="domain" description="CobE/GbiG C-terminal" evidence="1">
    <location>
        <begin position="8"/>
        <end position="142"/>
    </location>
</feature>
<dbReference type="PANTHER" id="PTHR37477">
    <property type="entry name" value="COBALT-PRECORRIN-5A HYDROLASE"/>
    <property type="match status" value="1"/>
</dbReference>
<keyword evidence="2" id="KW-0378">Hydrolase</keyword>
<proteinExistence type="predicted"/>
<dbReference type="InterPro" id="IPR036518">
    <property type="entry name" value="CobE/GbiG_C_sf"/>
</dbReference>
<gene>
    <name evidence="2" type="ORF">BECKFW1821A_GA0114235_10022</name>
    <name evidence="3" type="ORF">BECKFW1821B_GA0114236_103016</name>
</gene>
<dbReference type="GO" id="GO:0016787">
    <property type="term" value="F:hydrolase activity"/>
    <property type="evidence" value="ECO:0007669"/>
    <property type="project" value="UniProtKB-KW"/>
</dbReference>
<evidence type="ECO:0000313" key="2">
    <source>
        <dbReference type="EMBL" id="VFJ42650.1"/>
    </source>
</evidence>
<dbReference type="EMBL" id="CAADFD010000030">
    <property type="protein sequence ID" value="VFJ56848.1"/>
    <property type="molecule type" value="Genomic_DNA"/>
</dbReference>